<dbReference type="InterPro" id="IPR034904">
    <property type="entry name" value="FSCA_dom_sf"/>
</dbReference>
<dbReference type="Pfam" id="PF01106">
    <property type="entry name" value="NifU"/>
    <property type="match status" value="1"/>
</dbReference>
<gene>
    <name evidence="2" type="ORF">WOB96_04675</name>
</gene>
<organism evidence="2 3">
    <name type="scientific">Thermithiobacillus plumbiphilus</name>
    <dbReference type="NCBI Taxonomy" id="1729899"/>
    <lineage>
        <taxon>Bacteria</taxon>
        <taxon>Pseudomonadati</taxon>
        <taxon>Pseudomonadota</taxon>
        <taxon>Acidithiobacillia</taxon>
        <taxon>Acidithiobacillales</taxon>
        <taxon>Thermithiobacillaceae</taxon>
        <taxon>Thermithiobacillus</taxon>
    </lineage>
</organism>
<comment type="caution">
    <text evidence="2">The sequence shown here is derived from an EMBL/GenBank/DDBJ whole genome shotgun (WGS) entry which is preliminary data.</text>
</comment>
<evidence type="ECO:0000313" key="2">
    <source>
        <dbReference type="EMBL" id="MEK8089052.1"/>
    </source>
</evidence>
<name>A0ABU9D863_9PROT</name>
<sequence>MTEQRQPIRFYTEDELDEIEAQDPERAYQLARAQAMAQRQTPFAPVDVSNLPPPDPDRVAEAVESVRQILSRDGGDIELVGIEDHVVLVRMKGACVGCPNSVLDLQNVVTRIVRGVPGVGEVRNTF</sequence>
<dbReference type="InterPro" id="IPR001075">
    <property type="entry name" value="NIF_FeS_clus_asmbl_NifU_C"/>
</dbReference>
<dbReference type="EMBL" id="JBBPCO010000003">
    <property type="protein sequence ID" value="MEK8089052.1"/>
    <property type="molecule type" value="Genomic_DNA"/>
</dbReference>
<dbReference type="SUPFAM" id="SSF117916">
    <property type="entry name" value="Fe-S cluster assembly (FSCA) domain-like"/>
    <property type="match status" value="1"/>
</dbReference>
<dbReference type="Proteomes" id="UP001446205">
    <property type="component" value="Unassembled WGS sequence"/>
</dbReference>
<dbReference type="RefSeq" id="WP_341370118.1">
    <property type="nucleotide sequence ID" value="NZ_JBBPCO010000003.1"/>
</dbReference>
<protein>
    <submittedName>
        <fullName evidence="2">NifU family protein</fullName>
    </submittedName>
</protein>
<reference evidence="2 3" key="1">
    <citation type="submission" date="2024-04" db="EMBL/GenBank/DDBJ databases">
        <authorList>
            <person name="Abashina T."/>
            <person name="Shaikin A."/>
        </authorList>
    </citation>
    <scope>NUCLEOTIDE SEQUENCE [LARGE SCALE GENOMIC DNA]</scope>
    <source>
        <strain evidence="2 3">AAFK</strain>
    </source>
</reference>
<accession>A0ABU9D863</accession>
<keyword evidence="3" id="KW-1185">Reference proteome</keyword>
<dbReference type="Gene3D" id="3.30.300.130">
    <property type="entry name" value="Fe-S cluster assembly (FSCA)"/>
    <property type="match status" value="1"/>
</dbReference>
<proteinExistence type="predicted"/>
<evidence type="ECO:0000313" key="3">
    <source>
        <dbReference type="Proteomes" id="UP001446205"/>
    </source>
</evidence>
<evidence type="ECO:0000259" key="1">
    <source>
        <dbReference type="Pfam" id="PF01106"/>
    </source>
</evidence>
<feature type="domain" description="NIF system FeS cluster assembly NifU C-terminal" evidence="1">
    <location>
        <begin position="59"/>
        <end position="121"/>
    </location>
</feature>